<organism evidence="3 4">
    <name type="scientific">Hymenolepis diminuta</name>
    <name type="common">Rat tapeworm</name>
    <dbReference type="NCBI Taxonomy" id="6216"/>
    <lineage>
        <taxon>Eukaryota</taxon>
        <taxon>Metazoa</taxon>
        <taxon>Spiralia</taxon>
        <taxon>Lophotrochozoa</taxon>
        <taxon>Platyhelminthes</taxon>
        <taxon>Cestoda</taxon>
        <taxon>Eucestoda</taxon>
        <taxon>Cyclophyllidea</taxon>
        <taxon>Hymenolepididae</taxon>
        <taxon>Hymenolepis</taxon>
    </lineage>
</organism>
<name>A0A564Z392_HYMDI</name>
<proteinExistence type="predicted"/>
<reference evidence="3 4" key="1">
    <citation type="submission" date="2019-07" db="EMBL/GenBank/DDBJ databases">
        <authorList>
            <person name="Jastrzebski P J."/>
            <person name="Paukszto L."/>
            <person name="Jastrzebski P J."/>
        </authorList>
    </citation>
    <scope>NUCLEOTIDE SEQUENCE [LARGE SCALE GENOMIC DNA]</scope>
    <source>
        <strain evidence="3 4">WMS-il1</strain>
    </source>
</reference>
<evidence type="ECO:0000256" key="2">
    <source>
        <dbReference type="SAM" id="SignalP"/>
    </source>
</evidence>
<dbReference type="EMBL" id="CABIJS010000577">
    <property type="protein sequence ID" value="VUZ53922.1"/>
    <property type="molecule type" value="Genomic_DNA"/>
</dbReference>
<evidence type="ECO:0000256" key="1">
    <source>
        <dbReference type="SAM" id="MobiDB-lite"/>
    </source>
</evidence>
<evidence type="ECO:0000313" key="4">
    <source>
        <dbReference type="Proteomes" id="UP000321570"/>
    </source>
</evidence>
<keyword evidence="2" id="KW-0732">Signal</keyword>
<accession>A0A564Z392</accession>
<gene>
    <name evidence="3" type="ORF">WMSIL1_LOCUS12119</name>
</gene>
<feature type="signal peptide" evidence="2">
    <location>
        <begin position="1"/>
        <end position="23"/>
    </location>
</feature>
<protein>
    <submittedName>
        <fullName evidence="3">Uncharacterized protein</fullName>
    </submittedName>
</protein>
<feature type="region of interest" description="Disordered" evidence="1">
    <location>
        <begin position="622"/>
        <end position="644"/>
    </location>
</feature>
<dbReference type="Proteomes" id="UP000321570">
    <property type="component" value="Unassembled WGS sequence"/>
</dbReference>
<keyword evidence="4" id="KW-1185">Reference proteome</keyword>
<sequence>MGTFHCTSNAFIILLIIEMRLCCENPQMTSHTLRFHLFGNAMQHQRFEDDDLVNTNPASQLQHCYANSENCCSVEAENIYLAYKFADDIRAISKIGFIRSKLDSFFSIFIKPFIQSLEVYLSDTFASGMQSHLPPHQIATSVSKLYSSILSMVSMPDKINYLQTSKKNILLELKLITATHLIDLHPGLQHCLSTDTEVLHLLGIINPNSTDLSSFEIQDNYENNLVKYLDHFSFFIELLSTFEQEKLTESCASAFEKLFFCRMCQSFNESIISEQNYSQDIPQVVILMGSPCPQRCLNVVRGCYASLTSILPHLSQLSKDFIDLSSILAQLTSRSATNNGGAFLHNHLLDEMRAWSKRLEKWTPKQWKAINEKVKHHCTGNPPVERIDPTSNEGRAEVADFLWPATERALHTYASQPLANHTAAQMWPLIPSNHRLEELRREQQQSYMSMKQLIEEYMLPEKLFGEHLGQPCLIGRSEGCWNGRGFEDEYEWLAGFTRIEQLKNPAVKVTNAELNDASARLGPKITARSQAIRALVHKIRRRSTGEAIYETPATIPFPPEDEIRDSNLSLHSFGSMMDIDEEGELTLPHFSDLEGGSGMSPDYIEDWSTILARQQQLQQLQNQRLKQDGGLESGGTSSRPGDSAMAFESTSKIAPTSGCEWSFNRQISSLALILPLYGGGLLI</sequence>
<evidence type="ECO:0000313" key="3">
    <source>
        <dbReference type="EMBL" id="VUZ53922.1"/>
    </source>
</evidence>
<dbReference type="AlphaFoldDB" id="A0A564Z392"/>
<feature type="chain" id="PRO_5022235031" evidence="2">
    <location>
        <begin position="24"/>
        <end position="683"/>
    </location>
</feature>